<dbReference type="InterPro" id="IPR016084">
    <property type="entry name" value="Haem_Oase-like_multi-hlx"/>
</dbReference>
<feature type="binding site" evidence="18">
    <location>
        <position position="112"/>
    </location>
    <ligand>
        <name>4-amino-2-methyl-5-(diphosphooxymethyl)pyrimidine</name>
        <dbReference type="ChEBI" id="CHEBI:57841"/>
    </ligand>
</feature>
<evidence type="ECO:0000256" key="16">
    <source>
        <dbReference type="ARBA" id="ARBA00047851"/>
    </source>
</evidence>
<feature type="domain" description="Pyridoxamine kinase/Phosphomethylpyrimidine kinase" evidence="21">
    <location>
        <begin position="228"/>
        <end position="476"/>
    </location>
</feature>
<dbReference type="PANTHER" id="PTHR20858:SF17">
    <property type="entry name" value="HYDROXYMETHYLPYRIMIDINE_PHOSPHOMETHYLPYRIMIDINE KINASE THI20-RELATED"/>
    <property type="match status" value="1"/>
</dbReference>
<keyword evidence="13 18" id="KW-0784">Thiamine biosynthesis</keyword>
<dbReference type="GO" id="GO:0008972">
    <property type="term" value="F:phosphomethylpyrimidine kinase activity"/>
    <property type="evidence" value="ECO:0007669"/>
    <property type="project" value="UniProtKB-EC"/>
</dbReference>
<dbReference type="Gene3D" id="3.40.1190.20">
    <property type="match status" value="1"/>
</dbReference>
<dbReference type="Proteomes" id="UP001239085">
    <property type="component" value="Unassembled WGS sequence"/>
</dbReference>
<keyword evidence="7 18" id="KW-0808">Transferase</keyword>
<dbReference type="InterPro" id="IPR013749">
    <property type="entry name" value="PM/HMP-P_kinase-1"/>
</dbReference>
<evidence type="ECO:0000256" key="14">
    <source>
        <dbReference type="ARBA" id="ARBA00023268"/>
    </source>
</evidence>
<evidence type="ECO:0000256" key="18">
    <source>
        <dbReference type="HAMAP-Rule" id="MF_00097"/>
    </source>
</evidence>
<evidence type="ECO:0000256" key="12">
    <source>
        <dbReference type="ARBA" id="ARBA00022842"/>
    </source>
</evidence>
<comment type="catalytic activity">
    <reaction evidence="2">
        <text>4-amino-2-methyl-5-(phosphooxymethyl)pyrimidine + ATP = 4-amino-2-methyl-5-(diphosphooxymethyl)pyrimidine + ADP</text>
        <dbReference type="Rhea" id="RHEA:19893"/>
        <dbReference type="ChEBI" id="CHEBI:30616"/>
        <dbReference type="ChEBI" id="CHEBI:57841"/>
        <dbReference type="ChEBI" id="CHEBI:58354"/>
        <dbReference type="ChEBI" id="CHEBI:456216"/>
        <dbReference type="EC" id="2.7.4.7"/>
    </reaction>
</comment>
<feature type="binding site" evidence="18">
    <location>
        <position position="69"/>
    </location>
    <ligand>
        <name>Mg(2+)</name>
        <dbReference type="ChEBI" id="CHEBI:18420"/>
    </ligand>
</feature>
<sequence>MSIDLSLYLVTDPVLCGERGVVDVVREAVAGGVGIVQLRDKTATDAQIVDQLIELSDVIDARAALVVNDRLDAALEARARGARVDGVHLGQSDTSVERARELLGPDAIIGLTANTAAHLDAVRALPPGTVDHLGVGVIRPTDTKPDHPAPLGIEGFRAFAELSELPCVAIGGVGIDDVEALRDAGAAGIAVVSALCAADDPRTEARAFRRRWRGAASVPRVLSIAGSDPSGGAGIQADLKSIGANGGYGMAAITALTVQNTQGVRAVHVPPADFLRAQLDALSVDIDIDAVKIGMLADAAVIRTVTAWLDDARPPIVIVDPVMVATSGDRLLEEDAEHALRDLLRRADLVTPNLLELAVLADTVIADSWPAAIADAERLSADIGVAVLIKGGHLGGDQSPDAFVDATTATVQQFPGTRIDTDATHGTGCSLSSALATQRALGKEWPQAVIAAREWLRESLRAGAELQVGRGHGPIDHFAGSRARGGIDTSPTRDEVVTQWWEHISAIRADIDELPFVRALADGTLDRGAFTHYLAQDALYLSGYARVLADAARLAPTAKEQAFWANSAHGSIVGELELHAQWLTPDEGVSDGTFSATPSPTTTAYLDHLRSSAYGGDYAQLIAALLPCFWLYTDLGLRLGEGHFGDFARSMTHPYASWLRTYADESFAEATQQAIEYVASAAAASDGEGRMRMLRAFEASARHELAFFAEPLRHESCVSALSRSSAAPEAKMV</sequence>
<feature type="binding site" evidence="18">
    <location>
        <position position="68"/>
    </location>
    <ligand>
        <name>4-amino-2-methyl-5-(diphosphooxymethyl)pyrimidine</name>
        <dbReference type="ChEBI" id="CHEBI:57841"/>
    </ligand>
</feature>
<feature type="binding site" evidence="18">
    <location>
        <begin position="192"/>
        <end position="193"/>
    </location>
    <ligand>
        <name>2-[(2R,5Z)-2-carboxy-4-methylthiazol-5(2H)-ylidene]ethyl phosphate</name>
        <dbReference type="ChEBI" id="CHEBI:62899"/>
    </ligand>
</feature>
<dbReference type="PANTHER" id="PTHR20858">
    <property type="entry name" value="PHOSPHOMETHYLPYRIMIDINE KINASE"/>
    <property type="match status" value="1"/>
</dbReference>
<comment type="function">
    <text evidence="4">Catalyzes the phosphorylation of hydroxymethylpyrimidine phosphate (HMP-P) to HMP-PP, and of HMP to HMP-P.</text>
</comment>
<evidence type="ECO:0000256" key="9">
    <source>
        <dbReference type="ARBA" id="ARBA00022741"/>
    </source>
</evidence>
<evidence type="ECO:0000256" key="15">
    <source>
        <dbReference type="ARBA" id="ARBA00047334"/>
    </source>
</evidence>
<comment type="function">
    <text evidence="3 18">Condenses 4-methyl-5-(beta-hydroxyethyl)thiazole monophosphate (THZ-P) and 2-methyl-4-amino-5-hydroxymethyl pyrimidine pyrophosphate (HMP-PP) to form thiamine monophosphate (TMP).</text>
</comment>
<dbReference type="Gene3D" id="3.20.20.70">
    <property type="entry name" value="Aldolase class I"/>
    <property type="match status" value="1"/>
</dbReference>
<gene>
    <name evidence="18" type="primary">thiE</name>
    <name evidence="22" type="ORF">QFZ46_000253</name>
</gene>
<evidence type="ECO:0000313" key="23">
    <source>
        <dbReference type="Proteomes" id="UP001239085"/>
    </source>
</evidence>
<dbReference type="NCBIfam" id="TIGR00693">
    <property type="entry name" value="thiE"/>
    <property type="match status" value="1"/>
</dbReference>
<evidence type="ECO:0000256" key="3">
    <source>
        <dbReference type="ARBA" id="ARBA00003814"/>
    </source>
</evidence>
<comment type="catalytic activity">
    <reaction evidence="15 18">
        <text>4-methyl-5-(2-phosphooxyethyl)-thiazole + 4-amino-2-methyl-5-(diphosphooxymethyl)pyrimidine + H(+) = thiamine phosphate + diphosphate</text>
        <dbReference type="Rhea" id="RHEA:22328"/>
        <dbReference type="ChEBI" id="CHEBI:15378"/>
        <dbReference type="ChEBI" id="CHEBI:33019"/>
        <dbReference type="ChEBI" id="CHEBI:37575"/>
        <dbReference type="ChEBI" id="CHEBI:57841"/>
        <dbReference type="ChEBI" id="CHEBI:58296"/>
        <dbReference type="EC" id="2.5.1.3"/>
    </reaction>
</comment>
<evidence type="ECO:0000256" key="1">
    <source>
        <dbReference type="ARBA" id="ARBA00000151"/>
    </source>
</evidence>
<comment type="caution">
    <text evidence="22">The sequence shown here is derived from an EMBL/GenBank/DDBJ whole genome shotgun (WGS) entry which is preliminary data.</text>
</comment>
<keyword evidence="10 22" id="KW-0418">Kinase</keyword>
<feature type="binding site" evidence="18">
    <location>
        <position position="172"/>
    </location>
    <ligand>
        <name>2-[(2R,5Z)-2-carboxy-4-methylthiazol-5(2H)-ylidene]ethyl phosphate</name>
        <dbReference type="ChEBI" id="CHEBI:62899"/>
    </ligand>
</feature>
<feature type="binding site" evidence="18">
    <location>
        <position position="144"/>
    </location>
    <ligand>
        <name>4-amino-2-methyl-5-(diphosphooxymethyl)pyrimidine</name>
        <dbReference type="ChEBI" id="CHEBI:57841"/>
    </ligand>
</feature>
<keyword evidence="14" id="KW-0511">Multifunctional enzyme</keyword>
<dbReference type="Pfam" id="PF02581">
    <property type="entry name" value="TMP-TENI"/>
    <property type="match status" value="1"/>
</dbReference>
<reference evidence="22 23" key="1">
    <citation type="submission" date="2023-07" db="EMBL/GenBank/DDBJ databases">
        <title>Comparative genomics of wheat-associated soil bacteria to identify genetic determinants of phenazine resistance.</title>
        <authorList>
            <person name="Mouncey N."/>
        </authorList>
    </citation>
    <scope>NUCLEOTIDE SEQUENCE [LARGE SCALE GENOMIC DNA]</scope>
    <source>
        <strain evidence="22 23">W2I7</strain>
    </source>
</reference>
<protein>
    <recommendedName>
        <fullName evidence="18">Thiamine-phosphate synthase</fullName>
        <shortName evidence="18">TP synthase</shortName>
        <shortName evidence="18">TPS</shortName>
        <ecNumber evidence="18">2.5.1.3</ecNumber>
    </recommendedName>
    <alternativeName>
        <fullName evidence="18">Thiamine-phosphate pyrophosphorylase</fullName>
        <shortName evidence="18">TMP pyrophosphorylase</shortName>
        <shortName evidence="18">TMP-PPase</shortName>
    </alternativeName>
</protein>
<evidence type="ECO:0000256" key="7">
    <source>
        <dbReference type="ARBA" id="ARBA00022679"/>
    </source>
</evidence>
<evidence type="ECO:0000256" key="6">
    <source>
        <dbReference type="ARBA" id="ARBA00005165"/>
    </source>
</evidence>
<accession>A0ABU0P436</accession>
<dbReference type="Pfam" id="PF08543">
    <property type="entry name" value="Phos_pyr_kin"/>
    <property type="match status" value="1"/>
</dbReference>
<comment type="pathway">
    <text evidence="5">Cofactor biosynthesis; thiamine diphosphate biosynthesis; 4-amino-2-methyl-5-diphosphomethylpyrimidine from 5-amino-1-(5-phospho-D-ribosyl)imidazole: step 3/3.</text>
</comment>
<dbReference type="NCBIfam" id="NF011301">
    <property type="entry name" value="PRK14713.1"/>
    <property type="match status" value="1"/>
</dbReference>
<comment type="catalytic activity">
    <reaction evidence="17 18">
        <text>2-[(2R,5Z)-2-carboxy-4-methylthiazol-5(2H)-ylidene]ethyl phosphate + 4-amino-2-methyl-5-(diphosphooxymethyl)pyrimidine + 2 H(+) = thiamine phosphate + CO2 + diphosphate</text>
        <dbReference type="Rhea" id="RHEA:47844"/>
        <dbReference type="ChEBI" id="CHEBI:15378"/>
        <dbReference type="ChEBI" id="CHEBI:16526"/>
        <dbReference type="ChEBI" id="CHEBI:33019"/>
        <dbReference type="ChEBI" id="CHEBI:37575"/>
        <dbReference type="ChEBI" id="CHEBI:57841"/>
        <dbReference type="ChEBI" id="CHEBI:62899"/>
        <dbReference type="EC" id="2.5.1.3"/>
    </reaction>
</comment>
<evidence type="ECO:0000256" key="10">
    <source>
        <dbReference type="ARBA" id="ARBA00022777"/>
    </source>
</evidence>
<dbReference type="SUPFAM" id="SSF53613">
    <property type="entry name" value="Ribokinase-like"/>
    <property type="match status" value="1"/>
</dbReference>
<dbReference type="CDD" id="cd00564">
    <property type="entry name" value="TMP_TenI"/>
    <property type="match status" value="1"/>
</dbReference>
<comment type="pathway">
    <text evidence="6 18">Cofactor biosynthesis; thiamine diphosphate biosynthesis; thiamine phosphate from 4-amino-2-methyl-5-diphosphomethylpyrimidine and 4-methyl-5-(2-phosphoethyl)-thiazole: step 1/1.</text>
</comment>
<name>A0ABU0P436_9MICO</name>
<dbReference type="GO" id="GO:0004789">
    <property type="term" value="F:thiamine-phosphate diphosphorylase activity"/>
    <property type="evidence" value="ECO:0007669"/>
    <property type="project" value="UniProtKB-EC"/>
</dbReference>
<evidence type="ECO:0000256" key="17">
    <source>
        <dbReference type="ARBA" id="ARBA00047883"/>
    </source>
</evidence>
<evidence type="ECO:0000256" key="2">
    <source>
        <dbReference type="ARBA" id="ARBA00000565"/>
    </source>
</evidence>
<dbReference type="Pfam" id="PF03070">
    <property type="entry name" value="TENA_THI-4"/>
    <property type="match status" value="1"/>
</dbReference>
<dbReference type="GO" id="GO:0008902">
    <property type="term" value="F:hydroxymethylpyrimidine kinase activity"/>
    <property type="evidence" value="ECO:0007669"/>
    <property type="project" value="UniProtKB-EC"/>
</dbReference>
<evidence type="ECO:0000259" key="20">
    <source>
        <dbReference type="Pfam" id="PF03070"/>
    </source>
</evidence>
<dbReference type="CDD" id="cd19365">
    <property type="entry name" value="TenA_C-like"/>
    <property type="match status" value="1"/>
</dbReference>
<dbReference type="EC" id="2.5.1.3" evidence="18"/>
<evidence type="ECO:0000256" key="8">
    <source>
        <dbReference type="ARBA" id="ARBA00022723"/>
    </source>
</evidence>
<dbReference type="CDD" id="cd01169">
    <property type="entry name" value="HMPP_kinase"/>
    <property type="match status" value="1"/>
</dbReference>
<dbReference type="InterPro" id="IPR034291">
    <property type="entry name" value="TMP_synthase"/>
</dbReference>
<feature type="binding site" evidence="18">
    <location>
        <position position="93"/>
    </location>
    <ligand>
        <name>Mg(2+)</name>
        <dbReference type="ChEBI" id="CHEBI:18420"/>
    </ligand>
</feature>
<feature type="binding site" evidence="18">
    <location>
        <begin position="141"/>
        <end position="143"/>
    </location>
    <ligand>
        <name>2-[(2R,5Z)-2-carboxy-4-methylthiazol-5(2H)-ylidene]ethyl phosphate</name>
        <dbReference type="ChEBI" id="CHEBI:62899"/>
    </ligand>
</feature>
<evidence type="ECO:0000259" key="21">
    <source>
        <dbReference type="Pfam" id="PF08543"/>
    </source>
</evidence>
<keyword evidence="8 18" id="KW-0479">Metal-binding</keyword>
<evidence type="ECO:0000313" key="22">
    <source>
        <dbReference type="EMBL" id="MDQ0642093.1"/>
    </source>
</evidence>
<dbReference type="InterPro" id="IPR013785">
    <property type="entry name" value="Aldolase_TIM"/>
</dbReference>
<dbReference type="InterPro" id="IPR022998">
    <property type="entry name" value="ThiamineP_synth_TenI"/>
</dbReference>
<dbReference type="InterPro" id="IPR004399">
    <property type="entry name" value="HMP/HMP-P_kinase_dom"/>
</dbReference>
<dbReference type="SUPFAM" id="SSF51391">
    <property type="entry name" value="Thiamin phosphate synthase"/>
    <property type="match status" value="1"/>
</dbReference>
<evidence type="ECO:0000256" key="11">
    <source>
        <dbReference type="ARBA" id="ARBA00022840"/>
    </source>
</evidence>
<dbReference type="HAMAP" id="MF_00097">
    <property type="entry name" value="TMP_synthase"/>
    <property type="match status" value="1"/>
</dbReference>
<comment type="catalytic activity">
    <reaction evidence="16 18">
        <text>2-(2-carboxy-4-methylthiazol-5-yl)ethyl phosphate + 4-amino-2-methyl-5-(diphosphooxymethyl)pyrimidine + 2 H(+) = thiamine phosphate + CO2 + diphosphate</text>
        <dbReference type="Rhea" id="RHEA:47848"/>
        <dbReference type="ChEBI" id="CHEBI:15378"/>
        <dbReference type="ChEBI" id="CHEBI:16526"/>
        <dbReference type="ChEBI" id="CHEBI:33019"/>
        <dbReference type="ChEBI" id="CHEBI:37575"/>
        <dbReference type="ChEBI" id="CHEBI:57841"/>
        <dbReference type="ChEBI" id="CHEBI:62890"/>
        <dbReference type="EC" id="2.5.1.3"/>
    </reaction>
</comment>
<dbReference type="InterPro" id="IPR036206">
    <property type="entry name" value="ThiamineP_synth_sf"/>
</dbReference>
<keyword evidence="23" id="KW-1185">Reference proteome</keyword>
<feature type="binding site" evidence="18">
    <location>
        <begin position="37"/>
        <end position="41"/>
    </location>
    <ligand>
        <name>4-amino-2-methyl-5-(diphosphooxymethyl)pyrimidine</name>
        <dbReference type="ChEBI" id="CHEBI:57841"/>
    </ligand>
</feature>
<keyword evidence="11" id="KW-0067">ATP-binding</keyword>
<evidence type="ECO:0000256" key="13">
    <source>
        <dbReference type="ARBA" id="ARBA00022977"/>
    </source>
</evidence>
<keyword evidence="12 18" id="KW-0460">Magnesium</keyword>
<keyword evidence="9" id="KW-0547">Nucleotide-binding</keyword>
<feature type="domain" description="Thiamine phosphate synthase/TenI" evidence="19">
    <location>
        <begin position="7"/>
        <end position="195"/>
    </location>
</feature>
<dbReference type="EMBL" id="JAUSXK010000001">
    <property type="protein sequence ID" value="MDQ0642093.1"/>
    <property type="molecule type" value="Genomic_DNA"/>
</dbReference>
<comment type="cofactor">
    <cofactor evidence="18">
        <name>Mg(2+)</name>
        <dbReference type="ChEBI" id="CHEBI:18420"/>
    </cofactor>
    <text evidence="18">Binds 1 Mg(2+) ion per subunit.</text>
</comment>
<comment type="catalytic activity">
    <reaction evidence="1">
        <text>4-amino-5-hydroxymethyl-2-methylpyrimidine + ATP = 4-amino-2-methyl-5-(phosphooxymethyl)pyrimidine + ADP + H(+)</text>
        <dbReference type="Rhea" id="RHEA:23096"/>
        <dbReference type="ChEBI" id="CHEBI:15378"/>
        <dbReference type="ChEBI" id="CHEBI:16892"/>
        <dbReference type="ChEBI" id="CHEBI:30616"/>
        <dbReference type="ChEBI" id="CHEBI:58354"/>
        <dbReference type="ChEBI" id="CHEBI:456216"/>
        <dbReference type="EC" id="2.7.1.49"/>
    </reaction>
</comment>
<evidence type="ECO:0000256" key="4">
    <source>
        <dbReference type="ARBA" id="ARBA00003848"/>
    </source>
</evidence>
<evidence type="ECO:0000256" key="5">
    <source>
        <dbReference type="ARBA" id="ARBA00004769"/>
    </source>
</evidence>
<evidence type="ECO:0000259" key="19">
    <source>
        <dbReference type="Pfam" id="PF02581"/>
    </source>
</evidence>
<dbReference type="Gene3D" id="1.20.910.10">
    <property type="entry name" value="Heme oxygenase-like"/>
    <property type="match status" value="1"/>
</dbReference>
<dbReference type="InterPro" id="IPR004305">
    <property type="entry name" value="Thiaminase-2/PQQC"/>
</dbReference>
<dbReference type="RefSeq" id="WP_307357542.1">
    <property type="nucleotide sequence ID" value="NZ_JAUSXK010000001.1"/>
</dbReference>
<feature type="domain" description="Thiaminase-2/PQQC" evidence="20">
    <location>
        <begin position="515"/>
        <end position="709"/>
    </location>
</feature>
<comment type="similarity">
    <text evidence="18">Belongs to the thiamine-phosphate synthase family.</text>
</comment>
<dbReference type="NCBIfam" id="TIGR00097">
    <property type="entry name" value="HMP-P_kinase"/>
    <property type="match status" value="1"/>
</dbReference>
<proteinExistence type="inferred from homology"/>
<dbReference type="InterPro" id="IPR029056">
    <property type="entry name" value="Ribokinase-like"/>
</dbReference>
<organism evidence="22 23">
    <name type="scientific">Microbacterium murale</name>
    <dbReference type="NCBI Taxonomy" id="1081040"/>
    <lineage>
        <taxon>Bacteria</taxon>
        <taxon>Bacillati</taxon>
        <taxon>Actinomycetota</taxon>
        <taxon>Actinomycetes</taxon>
        <taxon>Micrococcales</taxon>
        <taxon>Microbacteriaceae</taxon>
        <taxon>Microbacterium</taxon>
    </lineage>
</organism>
<dbReference type="SUPFAM" id="SSF48613">
    <property type="entry name" value="Heme oxygenase-like"/>
    <property type="match status" value="1"/>
</dbReference>